<organism evidence="2 3">
    <name type="scientific">Caerostris extrusa</name>
    <name type="common">Bark spider</name>
    <name type="synonym">Caerostris bankana</name>
    <dbReference type="NCBI Taxonomy" id="172846"/>
    <lineage>
        <taxon>Eukaryota</taxon>
        <taxon>Metazoa</taxon>
        <taxon>Ecdysozoa</taxon>
        <taxon>Arthropoda</taxon>
        <taxon>Chelicerata</taxon>
        <taxon>Arachnida</taxon>
        <taxon>Araneae</taxon>
        <taxon>Araneomorphae</taxon>
        <taxon>Entelegynae</taxon>
        <taxon>Araneoidea</taxon>
        <taxon>Araneidae</taxon>
        <taxon>Caerostris</taxon>
    </lineage>
</organism>
<dbReference type="AlphaFoldDB" id="A0AAV4UPY5"/>
<sequence>MNLNPESTGQLSQKESISEEVHDSLVPLETEIPSLKSASVCEISDDNFEEPVILENPKPLSSEIPSKPSDIVRYLYYDDAITFEGDTSICDESFNSLDSANICPLPEPDIVSTENLPIDKSKLLQEPEILNTCQITQENLQMKHLQTQIESTSSEVDVSPSMPDANIDQQSIISNSEKDQFESIYSTSDSTEQWFDLEASKSFQLVSDEAQISQNSDQLTETKSTTKDGDLPCIPGFVSDSEAKGNFPTAVADSDEVTDISTHFTMTEDESDRFSDIESDSSFNNFDEEGLFSADRSQIEDLDLEIGEISFSENGNQVFIRQDDFLLDLNANKNEDNYIEECATPVEFDIQTQDVERSLTDVNGNLTEYIASSCKAK</sequence>
<evidence type="ECO:0000256" key="1">
    <source>
        <dbReference type="SAM" id="MobiDB-lite"/>
    </source>
</evidence>
<name>A0AAV4UPY5_CAEEX</name>
<proteinExistence type="predicted"/>
<keyword evidence="3" id="KW-1185">Reference proteome</keyword>
<keyword evidence="2" id="KW-0808">Transferase</keyword>
<accession>A0AAV4UPY5</accession>
<comment type="caution">
    <text evidence="2">The sequence shown here is derived from an EMBL/GenBank/DDBJ whole genome shotgun (WGS) entry which is preliminary data.</text>
</comment>
<dbReference type="Proteomes" id="UP001054945">
    <property type="component" value="Unassembled WGS sequence"/>
</dbReference>
<feature type="region of interest" description="Disordered" evidence="1">
    <location>
        <begin position="1"/>
        <end position="25"/>
    </location>
</feature>
<reference evidence="2 3" key="1">
    <citation type="submission" date="2021-06" db="EMBL/GenBank/DDBJ databases">
        <title>Caerostris extrusa draft genome.</title>
        <authorList>
            <person name="Kono N."/>
            <person name="Arakawa K."/>
        </authorList>
    </citation>
    <scope>NUCLEOTIDE SEQUENCE [LARGE SCALE GENOMIC DNA]</scope>
</reference>
<feature type="compositionally biased region" description="Polar residues" evidence="1">
    <location>
        <begin position="1"/>
        <end position="15"/>
    </location>
</feature>
<evidence type="ECO:0000313" key="2">
    <source>
        <dbReference type="EMBL" id="GIY59791.1"/>
    </source>
</evidence>
<evidence type="ECO:0000313" key="3">
    <source>
        <dbReference type="Proteomes" id="UP001054945"/>
    </source>
</evidence>
<dbReference type="GO" id="GO:0016740">
    <property type="term" value="F:transferase activity"/>
    <property type="evidence" value="ECO:0007669"/>
    <property type="project" value="UniProtKB-KW"/>
</dbReference>
<protein>
    <submittedName>
        <fullName evidence="2">RBR-type E3 ubiquitin transferase</fullName>
    </submittedName>
</protein>
<dbReference type="EMBL" id="BPLR01013243">
    <property type="protein sequence ID" value="GIY59791.1"/>
    <property type="molecule type" value="Genomic_DNA"/>
</dbReference>
<gene>
    <name evidence="2" type="primary">Rnf31_0</name>
    <name evidence="2" type="ORF">CEXT_435871</name>
</gene>